<feature type="domain" description="Death" evidence="2">
    <location>
        <begin position="776"/>
        <end position="842"/>
    </location>
</feature>
<dbReference type="SUPFAM" id="SSF47986">
    <property type="entry name" value="DEATH domain"/>
    <property type="match status" value="2"/>
</dbReference>
<sequence length="875" mass="100691">MAADEDEGMSLTKNMEMVPLRPRKPAGEDEVLPCPMQVAIYGKQDRCQRTMKSAYVHVQKCGGFGIKLFFHEMTGRISQWLPRFSQDKVRREILEHARCGANCCGRLHNQASYECKVSLDNLNSIMACKETVVLSFQEWGQLKDILFTGKKCSKRLEQLLKSWLSEKPWESHQFEVDIPPDQCLSHGKAVLCIYPRWLVLSRVYTEKELKEKVACQNLPEEEEEEEMEVDSIEDVHAHVEAKLPFRVPLVDLRTFGPNHGTGFYLKDVNDRQYFLRCEKGEDINTQIDEYRDDLFQQLADKFQTASNVDQATISQVLQRDGFLLNVGVFAEKPQPGKDWCVYVFMTHQKTDLEALVESKNLQLVCPPRPVAISTDMRCPKLEGNKGYKVENPGADEQLQLCYEALMEERRGPADAPNMSSYKIKVSPMRSSRGSYVNSTFHGNMCFQAGAKPVFSFTADFSRQNESLGEEGYPLTVRKSPLNPSWLKRRERLVEMLSCKMPFNNNWEMLVEKIGLDYTALLAIRQKSQDLSVPAMEVLLWEWEETRAEFFNCESMFKFLDEIGRRDVILYCQLIPQRISFKPGVSQYSQYWRNDAEPEEVAFRLNVAVFADNPSVGGLWTVMIAISGNKDLKMLNKVVKGYVVCPARSIAVGQGEDMNLVINIKSQGWSLKDTPRTVVLPHERLRILTDNQDFVCHKEVTILHEESNKYQFQAQIVASLGKRDITFSVHGDFKLYEDNSTNGEPIYELHSPKAKSKWLPVSKRLKLCQMLDWNLPLGNNWKMMVEKIGLDFQALKQIEEVSYREGRSPTELLLQDWEARQPTHFTQDNLYRILRQLERKDVITDCGLRLSSSSDNPLTHSSQAFDESLKPENHHF</sequence>
<protein>
    <recommendedName>
        <fullName evidence="2">Death domain-containing protein</fullName>
    </recommendedName>
</protein>
<name>C3YBJ2_BRAFL</name>
<feature type="compositionally biased region" description="Polar residues" evidence="1">
    <location>
        <begin position="851"/>
        <end position="864"/>
    </location>
</feature>
<dbReference type="InterPro" id="IPR011029">
    <property type="entry name" value="DEATH-like_dom_sf"/>
</dbReference>
<evidence type="ECO:0000256" key="1">
    <source>
        <dbReference type="SAM" id="MobiDB-lite"/>
    </source>
</evidence>
<dbReference type="SMART" id="SM00005">
    <property type="entry name" value="DEATH"/>
    <property type="match status" value="1"/>
</dbReference>
<feature type="domain" description="Death" evidence="2">
    <location>
        <begin position="505"/>
        <end position="568"/>
    </location>
</feature>
<accession>C3YBJ2</accession>
<dbReference type="InterPro" id="IPR000488">
    <property type="entry name" value="Death_dom"/>
</dbReference>
<dbReference type="CDD" id="cd08312">
    <property type="entry name" value="Death_MyD88"/>
    <property type="match status" value="1"/>
</dbReference>
<dbReference type="Pfam" id="PF00531">
    <property type="entry name" value="Death"/>
    <property type="match status" value="2"/>
</dbReference>
<dbReference type="eggNOG" id="ENOG502RWZA">
    <property type="taxonomic scope" value="Eukaryota"/>
</dbReference>
<dbReference type="GO" id="GO:0007165">
    <property type="term" value="P:signal transduction"/>
    <property type="evidence" value="ECO:0007669"/>
    <property type="project" value="InterPro"/>
</dbReference>
<gene>
    <name evidence="3" type="ORF">BRAFLDRAFT_67582</name>
</gene>
<dbReference type="InterPro" id="IPR034249">
    <property type="entry name" value="MyD88_Death"/>
</dbReference>
<feature type="region of interest" description="Disordered" evidence="1">
    <location>
        <begin position="851"/>
        <end position="875"/>
    </location>
</feature>
<organism>
    <name type="scientific">Branchiostoma floridae</name>
    <name type="common">Florida lancelet</name>
    <name type="synonym">Amphioxus</name>
    <dbReference type="NCBI Taxonomy" id="7739"/>
    <lineage>
        <taxon>Eukaryota</taxon>
        <taxon>Metazoa</taxon>
        <taxon>Chordata</taxon>
        <taxon>Cephalochordata</taxon>
        <taxon>Leptocardii</taxon>
        <taxon>Amphioxiformes</taxon>
        <taxon>Branchiostomatidae</taxon>
        <taxon>Branchiostoma</taxon>
    </lineage>
</organism>
<feature type="compositionally biased region" description="Basic and acidic residues" evidence="1">
    <location>
        <begin position="866"/>
        <end position="875"/>
    </location>
</feature>
<evidence type="ECO:0000259" key="2">
    <source>
        <dbReference type="PROSITE" id="PS50017"/>
    </source>
</evidence>
<proteinExistence type="predicted"/>
<dbReference type="AlphaFoldDB" id="C3YBJ2"/>
<reference evidence="3" key="1">
    <citation type="journal article" date="2008" name="Nature">
        <title>The amphioxus genome and the evolution of the chordate karyotype.</title>
        <authorList>
            <consortium name="US DOE Joint Genome Institute (JGI-PGF)"/>
            <person name="Putnam N.H."/>
            <person name="Butts T."/>
            <person name="Ferrier D.E.K."/>
            <person name="Furlong R.F."/>
            <person name="Hellsten U."/>
            <person name="Kawashima T."/>
            <person name="Robinson-Rechavi M."/>
            <person name="Shoguchi E."/>
            <person name="Terry A."/>
            <person name="Yu J.-K."/>
            <person name="Benito-Gutierrez E.L."/>
            <person name="Dubchak I."/>
            <person name="Garcia-Fernandez J."/>
            <person name="Gibson-Brown J.J."/>
            <person name="Grigoriev I.V."/>
            <person name="Horton A.C."/>
            <person name="de Jong P.J."/>
            <person name="Jurka J."/>
            <person name="Kapitonov V.V."/>
            <person name="Kohara Y."/>
            <person name="Kuroki Y."/>
            <person name="Lindquist E."/>
            <person name="Lucas S."/>
            <person name="Osoegawa K."/>
            <person name="Pennacchio L.A."/>
            <person name="Salamov A.A."/>
            <person name="Satou Y."/>
            <person name="Sauka-Spengler T."/>
            <person name="Schmutz J."/>
            <person name="Shin-I T."/>
            <person name="Toyoda A."/>
            <person name="Bronner-Fraser M."/>
            <person name="Fujiyama A."/>
            <person name="Holland L.Z."/>
            <person name="Holland P.W.H."/>
            <person name="Satoh N."/>
            <person name="Rokhsar D.S."/>
        </authorList>
    </citation>
    <scope>NUCLEOTIDE SEQUENCE [LARGE SCALE GENOMIC DNA]</scope>
    <source>
        <strain evidence="3">S238N-H82</strain>
        <tissue evidence="3">Testes</tissue>
    </source>
</reference>
<dbReference type="PROSITE" id="PS50017">
    <property type="entry name" value="DEATH_DOMAIN"/>
    <property type="match status" value="2"/>
</dbReference>
<dbReference type="InParanoid" id="C3YBJ2"/>
<dbReference type="Gene3D" id="1.10.533.10">
    <property type="entry name" value="Death Domain, Fas"/>
    <property type="match status" value="2"/>
</dbReference>
<evidence type="ECO:0000313" key="3">
    <source>
        <dbReference type="EMBL" id="EEN62349.1"/>
    </source>
</evidence>
<dbReference type="EMBL" id="GG666497">
    <property type="protein sequence ID" value="EEN62349.1"/>
    <property type="molecule type" value="Genomic_DNA"/>
</dbReference>